<keyword evidence="9" id="KW-1185">Reference proteome</keyword>
<dbReference type="SUPFAM" id="SSF48264">
    <property type="entry name" value="Cytochrome P450"/>
    <property type="match status" value="1"/>
</dbReference>
<accession>A0A2V1DFY8</accession>
<keyword evidence="5 6" id="KW-0349">Heme</keyword>
<dbReference type="PROSITE" id="PS00086">
    <property type="entry name" value="CYTOCHROME_P450"/>
    <property type="match status" value="1"/>
</dbReference>
<feature type="binding site" description="axial binding residue" evidence="5">
    <location>
        <position position="462"/>
    </location>
    <ligand>
        <name>heme</name>
        <dbReference type="ChEBI" id="CHEBI:30413"/>
    </ligand>
    <ligandPart>
        <name>Fe</name>
        <dbReference type="ChEBI" id="CHEBI:18248"/>
    </ligandPart>
</feature>
<dbReference type="Pfam" id="PF00067">
    <property type="entry name" value="p450"/>
    <property type="match status" value="1"/>
</dbReference>
<gene>
    <name evidence="8" type="ORF">DM02DRAFT_568595</name>
</gene>
<dbReference type="EMBL" id="KZ805447">
    <property type="protein sequence ID" value="PVH97057.1"/>
    <property type="molecule type" value="Genomic_DNA"/>
</dbReference>
<keyword evidence="7" id="KW-0812">Transmembrane</keyword>
<dbReference type="OrthoDB" id="3945418at2759"/>
<evidence type="ECO:0000313" key="9">
    <source>
        <dbReference type="Proteomes" id="UP000244855"/>
    </source>
</evidence>
<evidence type="ECO:0000256" key="4">
    <source>
        <dbReference type="ARBA" id="ARBA00023004"/>
    </source>
</evidence>
<comment type="similarity">
    <text evidence="2 6">Belongs to the cytochrome P450 family.</text>
</comment>
<evidence type="ECO:0000256" key="1">
    <source>
        <dbReference type="ARBA" id="ARBA00001971"/>
    </source>
</evidence>
<evidence type="ECO:0000256" key="3">
    <source>
        <dbReference type="ARBA" id="ARBA00022723"/>
    </source>
</evidence>
<feature type="transmembrane region" description="Helical" evidence="7">
    <location>
        <begin position="6"/>
        <end position="24"/>
    </location>
</feature>
<dbReference type="InterPro" id="IPR050121">
    <property type="entry name" value="Cytochrome_P450_monoxygenase"/>
</dbReference>
<keyword evidence="7" id="KW-0472">Membrane</keyword>
<evidence type="ECO:0000256" key="7">
    <source>
        <dbReference type="SAM" id="Phobius"/>
    </source>
</evidence>
<keyword evidence="6" id="KW-0560">Oxidoreductase</keyword>
<dbReference type="PRINTS" id="PR00463">
    <property type="entry name" value="EP450I"/>
</dbReference>
<dbReference type="CDD" id="cd11062">
    <property type="entry name" value="CYP58-like"/>
    <property type="match status" value="1"/>
</dbReference>
<dbReference type="GO" id="GO:0005506">
    <property type="term" value="F:iron ion binding"/>
    <property type="evidence" value="ECO:0007669"/>
    <property type="project" value="InterPro"/>
</dbReference>
<dbReference type="PRINTS" id="PR00385">
    <property type="entry name" value="P450"/>
</dbReference>
<proteinExistence type="inferred from homology"/>
<keyword evidence="4 5" id="KW-0408">Iron</keyword>
<dbReference type="InterPro" id="IPR002401">
    <property type="entry name" value="Cyt_P450_E_grp-I"/>
</dbReference>
<protein>
    <submittedName>
        <fullName evidence="8">Putative cytochrome P450</fullName>
    </submittedName>
</protein>
<keyword evidence="3 5" id="KW-0479">Metal-binding</keyword>
<dbReference type="Gene3D" id="1.10.630.10">
    <property type="entry name" value="Cytochrome P450"/>
    <property type="match status" value="1"/>
</dbReference>
<name>A0A2V1DFY8_9PLEO</name>
<dbReference type="GO" id="GO:0020037">
    <property type="term" value="F:heme binding"/>
    <property type="evidence" value="ECO:0007669"/>
    <property type="project" value="InterPro"/>
</dbReference>
<reference evidence="8 9" key="1">
    <citation type="journal article" date="2018" name="Sci. Rep.">
        <title>Comparative genomics provides insights into the lifestyle and reveals functional heterogeneity of dark septate endophytic fungi.</title>
        <authorList>
            <person name="Knapp D.G."/>
            <person name="Nemeth J.B."/>
            <person name="Barry K."/>
            <person name="Hainaut M."/>
            <person name="Henrissat B."/>
            <person name="Johnson J."/>
            <person name="Kuo A."/>
            <person name="Lim J.H.P."/>
            <person name="Lipzen A."/>
            <person name="Nolan M."/>
            <person name="Ohm R.A."/>
            <person name="Tamas L."/>
            <person name="Grigoriev I.V."/>
            <person name="Spatafora J.W."/>
            <person name="Nagy L.G."/>
            <person name="Kovacs G.M."/>
        </authorList>
    </citation>
    <scope>NUCLEOTIDE SEQUENCE [LARGE SCALE GENOMIC DNA]</scope>
    <source>
        <strain evidence="8 9">DSE2036</strain>
    </source>
</reference>
<evidence type="ECO:0000256" key="5">
    <source>
        <dbReference type="PIRSR" id="PIRSR602401-1"/>
    </source>
</evidence>
<organism evidence="8 9">
    <name type="scientific">Periconia macrospinosa</name>
    <dbReference type="NCBI Taxonomy" id="97972"/>
    <lineage>
        <taxon>Eukaryota</taxon>
        <taxon>Fungi</taxon>
        <taxon>Dikarya</taxon>
        <taxon>Ascomycota</taxon>
        <taxon>Pezizomycotina</taxon>
        <taxon>Dothideomycetes</taxon>
        <taxon>Pleosporomycetidae</taxon>
        <taxon>Pleosporales</taxon>
        <taxon>Massarineae</taxon>
        <taxon>Periconiaceae</taxon>
        <taxon>Periconia</taxon>
    </lineage>
</organism>
<dbReference type="PANTHER" id="PTHR24305">
    <property type="entry name" value="CYTOCHROME P450"/>
    <property type="match status" value="1"/>
</dbReference>
<dbReference type="InterPro" id="IPR001128">
    <property type="entry name" value="Cyt_P450"/>
</dbReference>
<dbReference type="PANTHER" id="PTHR24305:SF166">
    <property type="entry name" value="CYTOCHROME P450 12A4, MITOCHONDRIAL-RELATED"/>
    <property type="match status" value="1"/>
</dbReference>
<dbReference type="InterPro" id="IPR036396">
    <property type="entry name" value="Cyt_P450_sf"/>
</dbReference>
<evidence type="ECO:0000313" key="8">
    <source>
        <dbReference type="EMBL" id="PVH97057.1"/>
    </source>
</evidence>
<dbReference type="Proteomes" id="UP000244855">
    <property type="component" value="Unassembled WGS sequence"/>
</dbReference>
<comment type="cofactor">
    <cofactor evidence="1 5">
        <name>heme</name>
        <dbReference type="ChEBI" id="CHEBI:30413"/>
    </cofactor>
</comment>
<dbReference type="InterPro" id="IPR017972">
    <property type="entry name" value="Cyt_P450_CS"/>
</dbReference>
<evidence type="ECO:0000256" key="6">
    <source>
        <dbReference type="RuleBase" id="RU000461"/>
    </source>
</evidence>
<dbReference type="AlphaFoldDB" id="A0A2V1DFY8"/>
<evidence type="ECO:0000256" key="2">
    <source>
        <dbReference type="ARBA" id="ARBA00010617"/>
    </source>
</evidence>
<dbReference type="GO" id="GO:0016705">
    <property type="term" value="F:oxidoreductase activity, acting on paired donors, with incorporation or reduction of molecular oxygen"/>
    <property type="evidence" value="ECO:0007669"/>
    <property type="project" value="InterPro"/>
</dbReference>
<keyword evidence="7" id="KW-1133">Transmembrane helix</keyword>
<dbReference type="STRING" id="97972.A0A2V1DFY8"/>
<sequence length="523" mass="59020">MAGLVAASDVFLVALIFIATYLFARSFYRLYFHPLATVPGPKLAALTSWHELWYDCFQGGGGQHAFKMRAMHDTYGPLIRINPWEVHIDGRVDPAFWHVLYSQTNRLDKDSWYYGSFGTGLSAVATSSSDLHRARRGAISSYFSPANVRKYEPMILGHISKLISRLEKCGSNNEVVDLANAYRCLTIDVVSSFSLPEPRKMLEWEDFGKGFNALMRDLSKLITLQRHLKVVNPLLEMIPEWLIRAMDKSGALKQLLDYRKGYQTAAKLAMDRKGKPPPGHQPSILDTLYSAPELAPKDRVIDYFAEEATNTTGAGTETTAATLTLLTFHVLFDRSVFDKLFAELADIGDDSTEILELRSLEKLPYLQACINEALRIGNPVTSRLPRLNPRAPTTYTTPDGKKTYTFPPKTVMSMSMPDLHFNPTIFPSPHSFDPSRWIDASPEHLKEMNRYFVPFSKGSRSCIGMEVAKMELVLTVGNVFQKLGKRMRLWETTERDVSWAYDFFAPYIPVDSKGLRVTIGNST</sequence>
<dbReference type="GO" id="GO:0004497">
    <property type="term" value="F:monooxygenase activity"/>
    <property type="evidence" value="ECO:0007669"/>
    <property type="project" value="UniProtKB-KW"/>
</dbReference>
<keyword evidence="6" id="KW-0503">Monooxygenase</keyword>